<accession>A0A928X2M6</accession>
<protein>
    <submittedName>
        <fullName evidence="1">Glycogen debranching protein</fullName>
    </submittedName>
</protein>
<reference evidence="1" key="1">
    <citation type="submission" date="2020-10" db="EMBL/GenBank/DDBJ databases">
        <authorList>
            <person name="Castelo-Branco R."/>
            <person name="Eusebio N."/>
            <person name="Adriana R."/>
            <person name="Vieira A."/>
            <person name="Brugerolle De Fraissinette N."/>
            <person name="Rezende De Castro R."/>
            <person name="Schneider M.P."/>
            <person name="Vasconcelos V."/>
            <person name="Leao P.N."/>
        </authorList>
    </citation>
    <scope>NUCLEOTIDE SEQUENCE</scope>
    <source>
        <strain evidence="1">LEGE 11479</strain>
    </source>
</reference>
<name>A0A928X2M6_LEPEC</name>
<keyword evidence="2" id="KW-1185">Reference proteome</keyword>
<evidence type="ECO:0000313" key="2">
    <source>
        <dbReference type="Proteomes" id="UP000615026"/>
    </source>
</evidence>
<evidence type="ECO:0000313" key="1">
    <source>
        <dbReference type="EMBL" id="MBE9065408.1"/>
    </source>
</evidence>
<sequence>MIWVNEHIDPSGIVYSAIACCDRTAAEECHTTFQAALTDEQKEAGWIARLRTVDSWDDVPISALKLS</sequence>
<gene>
    <name evidence="1" type="ORF">IQ260_01940</name>
</gene>
<dbReference type="AlphaFoldDB" id="A0A928X2M6"/>
<dbReference type="Proteomes" id="UP000615026">
    <property type="component" value="Unassembled WGS sequence"/>
</dbReference>
<dbReference type="EMBL" id="JADEXP010000007">
    <property type="protein sequence ID" value="MBE9065408.1"/>
    <property type="molecule type" value="Genomic_DNA"/>
</dbReference>
<organism evidence="1 2">
    <name type="scientific">Leptolyngbya cf. ectocarpi LEGE 11479</name>
    <dbReference type="NCBI Taxonomy" id="1828722"/>
    <lineage>
        <taxon>Bacteria</taxon>
        <taxon>Bacillati</taxon>
        <taxon>Cyanobacteriota</taxon>
        <taxon>Cyanophyceae</taxon>
        <taxon>Leptolyngbyales</taxon>
        <taxon>Leptolyngbyaceae</taxon>
        <taxon>Leptolyngbya group</taxon>
        <taxon>Leptolyngbya</taxon>
    </lineage>
</organism>
<proteinExistence type="predicted"/>
<comment type="caution">
    <text evidence="1">The sequence shown here is derived from an EMBL/GenBank/DDBJ whole genome shotgun (WGS) entry which is preliminary data.</text>
</comment>